<accession>A0A409X8T8</accession>
<keyword evidence="5" id="KW-1185">Reference proteome</keyword>
<keyword evidence="3" id="KW-1133">Transmembrane helix</keyword>
<reference evidence="4 5" key="1">
    <citation type="journal article" date="2018" name="Evol. Lett.">
        <title>Horizontal gene cluster transfer increased hallucinogenic mushroom diversity.</title>
        <authorList>
            <person name="Reynolds H.T."/>
            <person name="Vijayakumar V."/>
            <person name="Gluck-Thaler E."/>
            <person name="Korotkin H.B."/>
            <person name="Matheny P.B."/>
            <person name="Slot J.C."/>
        </authorList>
    </citation>
    <scope>NUCLEOTIDE SEQUENCE [LARGE SCALE GENOMIC DNA]</scope>
    <source>
        <strain evidence="4 5">SRW20</strain>
    </source>
</reference>
<protein>
    <submittedName>
        <fullName evidence="4">Uncharacterized protein</fullName>
    </submittedName>
</protein>
<dbReference type="Proteomes" id="UP000284706">
    <property type="component" value="Unassembled WGS sequence"/>
</dbReference>
<feature type="coiled-coil region" evidence="1">
    <location>
        <begin position="51"/>
        <end position="136"/>
    </location>
</feature>
<dbReference type="OrthoDB" id="331602at2759"/>
<feature type="compositionally biased region" description="Gly residues" evidence="2">
    <location>
        <begin position="259"/>
        <end position="269"/>
    </location>
</feature>
<dbReference type="EMBL" id="NHYE01003928">
    <property type="protein sequence ID" value="PPQ87165.1"/>
    <property type="molecule type" value="Genomic_DNA"/>
</dbReference>
<evidence type="ECO:0000313" key="4">
    <source>
        <dbReference type="EMBL" id="PPQ87165.1"/>
    </source>
</evidence>
<evidence type="ECO:0000313" key="5">
    <source>
        <dbReference type="Proteomes" id="UP000284706"/>
    </source>
</evidence>
<sequence length="455" mass="48127">PDPGWLLLAAVDVDVAVVASYNAEAALQSQSQAPSSSSSGSSSAQADPQALQAQQKQLALLTQRIQHLEALLAEYKAANAKLHEELDVLVGKPGVVGVQQGQGLGLGGVKTLLGELEDVKNENSQLKQDLASLQATLSTHLTTIDTLEQTLFELRGEIAGGRHVPPGTRVLELRDNPESRWFGMREEVLERLRRENGALMRRLREVEEAASRGGVEVAHTRVEGGEGGGGAQAQEGEEAMHLDEGARPPPASQAPSGQAGAGAGAGATGAGKDLVPRESYEIVSQEKSELEELLKQKEKRLLRLQQCSWFSWSFWCVWLVRSVRGVCGWMMGLGDGVWDMDVVQTWGCVPGWASAWAGRGRGRCRGSVVIFDAGSAWWIPACWFVLFGWVSCGVLVARFLASGASASAGASAGAGAGAGAGTGAADSSWLSAGIDELDVFCCSSSALQYPGRTRH</sequence>
<feature type="region of interest" description="Disordered" evidence="2">
    <location>
        <begin position="28"/>
        <end position="49"/>
    </location>
</feature>
<name>A0A409X8T8_9AGAR</name>
<gene>
    <name evidence="4" type="ORF">CVT26_014382</name>
</gene>
<feature type="region of interest" description="Disordered" evidence="2">
    <location>
        <begin position="210"/>
        <end position="272"/>
    </location>
</feature>
<evidence type="ECO:0000256" key="3">
    <source>
        <dbReference type="SAM" id="Phobius"/>
    </source>
</evidence>
<dbReference type="SUPFAM" id="SSF75704">
    <property type="entry name" value="Mitotic arrest deficient-like 1, Mad1"/>
    <property type="match status" value="1"/>
</dbReference>
<feature type="transmembrane region" description="Helical" evidence="3">
    <location>
        <begin position="377"/>
        <end position="401"/>
    </location>
</feature>
<evidence type="ECO:0000256" key="2">
    <source>
        <dbReference type="SAM" id="MobiDB-lite"/>
    </source>
</evidence>
<organism evidence="4 5">
    <name type="scientific">Gymnopilus dilepis</name>
    <dbReference type="NCBI Taxonomy" id="231916"/>
    <lineage>
        <taxon>Eukaryota</taxon>
        <taxon>Fungi</taxon>
        <taxon>Dikarya</taxon>
        <taxon>Basidiomycota</taxon>
        <taxon>Agaricomycotina</taxon>
        <taxon>Agaricomycetes</taxon>
        <taxon>Agaricomycetidae</taxon>
        <taxon>Agaricales</taxon>
        <taxon>Agaricineae</taxon>
        <taxon>Hymenogastraceae</taxon>
        <taxon>Gymnopilus</taxon>
    </lineage>
</organism>
<keyword evidence="3" id="KW-0472">Membrane</keyword>
<dbReference type="InParanoid" id="A0A409X8T8"/>
<feature type="coiled-coil region" evidence="1">
    <location>
        <begin position="280"/>
        <end position="307"/>
    </location>
</feature>
<dbReference type="AlphaFoldDB" id="A0A409X8T8"/>
<keyword evidence="1" id="KW-0175">Coiled coil</keyword>
<proteinExistence type="predicted"/>
<dbReference type="Gene3D" id="6.10.250.90">
    <property type="match status" value="1"/>
</dbReference>
<comment type="caution">
    <text evidence="4">The sequence shown here is derived from an EMBL/GenBank/DDBJ whole genome shotgun (WGS) entry which is preliminary data.</text>
</comment>
<keyword evidence="3" id="KW-0812">Transmembrane</keyword>
<evidence type="ECO:0000256" key="1">
    <source>
        <dbReference type="SAM" id="Coils"/>
    </source>
</evidence>
<dbReference type="STRING" id="231916.A0A409X8T8"/>
<feature type="non-terminal residue" evidence="4">
    <location>
        <position position="1"/>
    </location>
</feature>